<dbReference type="RefSeq" id="WP_263544702.1">
    <property type="nucleotide sequence ID" value="NZ_JAOVZO020000015.1"/>
</dbReference>
<protein>
    <submittedName>
        <fullName evidence="2">DUF4166 domain-containing protein</fullName>
    </submittedName>
</protein>
<keyword evidence="3" id="KW-1185">Reference proteome</keyword>
<evidence type="ECO:0000313" key="2">
    <source>
        <dbReference type="EMBL" id="MDC8013013.1"/>
    </source>
</evidence>
<dbReference type="Pfam" id="PF13761">
    <property type="entry name" value="DUF4166"/>
    <property type="match status" value="1"/>
</dbReference>
<dbReference type="EMBL" id="JAOVZO020000015">
    <property type="protein sequence ID" value="MDC8013013.1"/>
    <property type="molecule type" value="Genomic_DNA"/>
</dbReference>
<gene>
    <name evidence="2" type="ORF">OD750_010700</name>
</gene>
<dbReference type="AlphaFoldDB" id="A0A9X3YLP2"/>
<dbReference type="InterPro" id="IPR025311">
    <property type="entry name" value="DUF4166"/>
</dbReference>
<dbReference type="Proteomes" id="UP001139971">
    <property type="component" value="Unassembled WGS sequence"/>
</dbReference>
<feature type="domain" description="DUF4166" evidence="1">
    <location>
        <begin position="17"/>
        <end position="172"/>
    </location>
</feature>
<sequence length="177" mass="20177">MNETSVTRWFGAGFEGLHPLLQQLHRDGGVLQGAIDLDVRPAGRRLARRLGLPVDRTRCDFAVDIRHERDALVWTRRFDTGQTMRSVFVPHGRWPDGYWTETAGPFALRLAVDVVDGGWHWRCVGARAFGIVVPLWLMPQTRAFKRIEDGRYRFEVAIAQRPFGDLLRYGGLLDAHA</sequence>
<proteinExistence type="predicted"/>
<reference evidence="2" key="1">
    <citation type="submission" date="2023-02" db="EMBL/GenBank/DDBJ databases">
        <title>Tahibacter soli sp. nov. isolated from soil.</title>
        <authorList>
            <person name="Baek J.H."/>
            <person name="Lee J.K."/>
            <person name="Choi D.G."/>
            <person name="Jeon C.O."/>
        </authorList>
    </citation>
    <scope>NUCLEOTIDE SEQUENCE</scope>
    <source>
        <strain evidence="2">BL</strain>
    </source>
</reference>
<comment type="caution">
    <text evidence="2">The sequence shown here is derived from an EMBL/GenBank/DDBJ whole genome shotgun (WGS) entry which is preliminary data.</text>
</comment>
<organism evidence="2 3">
    <name type="scientific">Tahibacter soli</name>
    <dbReference type="NCBI Taxonomy" id="2983605"/>
    <lineage>
        <taxon>Bacteria</taxon>
        <taxon>Pseudomonadati</taxon>
        <taxon>Pseudomonadota</taxon>
        <taxon>Gammaproteobacteria</taxon>
        <taxon>Lysobacterales</taxon>
        <taxon>Rhodanobacteraceae</taxon>
        <taxon>Tahibacter</taxon>
    </lineage>
</organism>
<evidence type="ECO:0000313" key="3">
    <source>
        <dbReference type="Proteomes" id="UP001139971"/>
    </source>
</evidence>
<accession>A0A9X3YLP2</accession>
<name>A0A9X3YLP2_9GAMM</name>
<evidence type="ECO:0000259" key="1">
    <source>
        <dbReference type="Pfam" id="PF13761"/>
    </source>
</evidence>